<dbReference type="AlphaFoldDB" id="A0AAE1RAW9"/>
<proteinExistence type="predicted"/>
<protein>
    <recommendedName>
        <fullName evidence="4">Transmembrane protein</fullName>
    </recommendedName>
</protein>
<evidence type="ECO:0000256" key="1">
    <source>
        <dbReference type="SAM" id="Phobius"/>
    </source>
</evidence>
<name>A0AAE1RAW9_9SOLA</name>
<organism evidence="2 3">
    <name type="scientific">Anisodus tanguticus</name>
    <dbReference type="NCBI Taxonomy" id="243964"/>
    <lineage>
        <taxon>Eukaryota</taxon>
        <taxon>Viridiplantae</taxon>
        <taxon>Streptophyta</taxon>
        <taxon>Embryophyta</taxon>
        <taxon>Tracheophyta</taxon>
        <taxon>Spermatophyta</taxon>
        <taxon>Magnoliopsida</taxon>
        <taxon>eudicotyledons</taxon>
        <taxon>Gunneridae</taxon>
        <taxon>Pentapetalae</taxon>
        <taxon>asterids</taxon>
        <taxon>lamiids</taxon>
        <taxon>Solanales</taxon>
        <taxon>Solanaceae</taxon>
        <taxon>Solanoideae</taxon>
        <taxon>Hyoscyameae</taxon>
        <taxon>Anisodus</taxon>
    </lineage>
</organism>
<reference evidence="2" key="1">
    <citation type="submission" date="2023-12" db="EMBL/GenBank/DDBJ databases">
        <title>Genome assembly of Anisodus tanguticus.</title>
        <authorList>
            <person name="Wang Y.-J."/>
        </authorList>
    </citation>
    <scope>NUCLEOTIDE SEQUENCE</scope>
    <source>
        <strain evidence="2">KB-2021</strain>
        <tissue evidence="2">Leaf</tissue>
    </source>
</reference>
<sequence length="173" mass="20090">MFSHYYFPYKSHTYIFHSKKHHQNLALISNSFTALTSFLVVLLVLLFLHLTFIMFSNSMVPKNDFSQRDKKVSNICSHVNDEDDIIEEDEDNQSSRDQVTSHIYLKPTNSTGPMNKDAVLSRIRHRKQVNKFKAATQSFLGFPFRTSTKNDTNNKIVPNFQIIRWVDDAFAAP</sequence>
<evidence type="ECO:0000313" key="2">
    <source>
        <dbReference type="EMBL" id="KAK4348770.1"/>
    </source>
</evidence>
<evidence type="ECO:0008006" key="4">
    <source>
        <dbReference type="Google" id="ProtNLM"/>
    </source>
</evidence>
<gene>
    <name evidence="2" type="ORF">RND71_031525</name>
</gene>
<keyword evidence="1" id="KW-1133">Transmembrane helix</keyword>
<keyword evidence="1" id="KW-0812">Transmembrane</keyword>
<dbReference type="PANTHER" id="PTHR35324:SF4">
    <property type="entry name" value="EXPRESSED PROTEIN"/>
    <property type="match status" value="1"/>
</dbReference>
<keyword evidence="3" id="KW-1185">Reference proteome</keyword>
<dbReference type="EMBL" id="JAVYJV010000017">
    <property type="protein sequence ID" value="KAK4348770.1"/>
    <property type="molecule type" value="Genomic_DNA"/>
</dbReference>
<dbReference type="PANTHER" id="PTHR35324">
    <property type="entry name" value="BNAA08G03750D PROTEIN"/>
    <property type="match status" value="1"/>
</dbReference>
<feature type="transmembrane region" description="Helical" evidence="1">
    <location>
        <begin position="32"/>
        <end position="55"/>
    </location>
</feature>
<accession>A0AAE1RAW9</accession>
<comment type="caution">
    <text evidence="2">The sequence shown here is derived from an EMBL/GenBank/DDBJ whole genome shotgun (WGS) entry which is preliminary data.</text>
</comment>
<evidence type="ECO:0000313" key="3">
    <source>
        <dbReference type="Proteomes" id="UP001291623"/>
    </source>
</evidence>
<dbReference type="Proteomes" id="UP001291623">
    <property type="component" value="Unassembled WGS sequence"/>
</dbReference>
<keyword evidence="1" id="KW-0472">Membrane</keyword>